<dbReference type="AlphaFoldDB" id="A0A1G4I3R1"/>
<feature type="compositionally biased region" description="Low complexity" evidence="1">
    <location>
        <begin position="750"/>
        <end position="761"/>
    </location>
</feature>
<feature type="region of interest" description="Disordered" evidence="1">
    <location>
        <begin position="48"/>
        <end position="242"/>
    </location>
</feature>
<evidence type="ECO:0000313" key="2">
    <source>
        <dbReference type="EMBL" id="SCU66347.1"/>
    </source>
</evidence>
<feature type="region of interest" description="Disordered" evidence="1">
    <location>
        <begin position="821"/>
        <end position="876"/>
    </location>
</feature>
<feature type="region of interest" description="Disordered" evidence="1">
    <location>
        <begin position="409"/>
        <end position="809"/>
    </location>
</feature>
<feature type="compositionally biased region" description="Basic residues" evidence="1">
    <location>
        <begin position="659"/>
        <end position="669"/>
    </location>
</feature>
<evidence type="ECO:0000256" key="1">
    <source>
        <dbReference type="SAM" id="MobiDB-lite"/>
    </source>
</evidence>
<feature type="compositionally biased region" description="Polar residues" evidence="1">
    <location>
        <begin position="909"/>
        <end position="920"/>
    </location>
</feature>
<dbReference type="VEuPathDB" id="TriTrypDB:TEOVI_000486700"/>
<keyword evidence="3" id="KW-1185">Reference proteome</keyword>
<feature type="compositionally biased region" description="Basic and acidic residues" evidence="1">
    <location>
        <begin position="443"/>
        <end position="466"/>
    </location>
</feature>
<dbReference type="EMBL" id="CZPT02000533">
    <property type="protein sequence ID" value="SCU66347.1"/>
    <property type="molecule type" value="Genomic_DNA"/>
</dbReference>
<evidence type="ECO:0000313" key="3">
    <source>
        <dbReference type="Proteomes" id="UP000195570"/>
    </source>
</evidence>
<organism evidence="2 3">
    <name type="scientific">Trypanosoma equiperdum</name>
    <dbReference type="NCBI Taxonomy" id="5694"/>
    <lineage>
        <taxon>Eukaryota</taxon>
        <taxon>Discoba</taxon>
        <taxon>Euglenozoa</taxon>
        <taxon>Kinetoplastea</taxon>
        <taxon>Metakinetoplastina</taxon>
        <taxon>Trypanosomatida</taxon>
        <taxon>Trypanosomatidae</taxon>
        <taxon>Trypanosoma</taxon>
    </lineage>
</organism>
<gene>
    <name evidence="2" type="ORF">TEOVI_000486700</name>
</gene>
<accession>A0A1G4I3R1</accession>
<dbReference type="GeneID" id="92378807"/>
<sequence length="957" mass="106650">MQRSPQSYESFLDDEELVKQLIEATDVDEVVERMEIERYHHIAPLLREMGPYNCDSKKQPGSTLSNSQQQQWNRDEPFHNNPDARTNEMKRTRDRGLRYTMNTASTPPPPPPETLSPIEDPLERPREEMKPTRRRYTSPAPTKSPLLSSERKRQPPTYDDQDEKPITHRIRRRQAYSAERLRPPKSNTSRGRPLSPANPRGYAGQQRARSYDRKPPPPSSRRISPQDECPNGLGKSPSSYSYFRPAATAKPAWRGVKNAQRYMDLFAPPAANPSENRSPLRRIKGGYIAPLPPPDGQSRRTLSARKRPLSPPVPGRRLTPPVDRYFPLSSGISRWGRMDNGYDSELTDASEDVHPSDDALQGYAGYDNYVVIPPRVVERERCVRNRVPTMSPARSSILVSPCRCFSSPCERSGSSDAQRMWRSPQRTQRGTRSPQVRLSPAVDDSRESEKNKSTRVKNEDLSRKNTCDAGISFPSPRQRFKPPDMVTKKGNHRETQTSPPQPSHKEVKNAALSPRTLPDEKTPRPDGTTEQPSTKSPSLPASTRGSNISVSSSEGGGKDEVPIVDISKENKSCDNSHSPDSVTHTYKNVGNKILDRKTAVSPRVHDKDKRERKGKRQKRIKRRKNNAPDSSTDQSSTSDSSSSSNFSSGTPFDESRTTERKRRHRRTHQKSGGDSHRQQKGKSALSSDNSPLRDDTAHAQVPKVYPPLTSSPQRIRKPICLQQDPVVRPQVQSASRPPFAQTVQRPVCTPEPFISFSSPPKSKTDVNGIQRSDNAGQGVPSVSIRVVPPPSPGPRREPPSPTAPKMGGVKIPYMSYLHTSSPTSVRASQLGPAQPQQTQSAASAATPRNGTGEPVWRSSGHDSVGRSNTREPHLRRKWAICGHTQIRSPPRGGRCSSQPPHLQAHEWTANGQRMTTTRQITEPPLPITPRRSGATTPQRPNGSCVKIISSPSRVAQH</sequence>
<feature type="compositionally biased region" description="Polar residues" evidence="1">
    <location>
        <begin position="765"/>
        <end position="775"/>
    </location>
</feature>
<feature type="compositionally biased region" description="Polar residues" evidence="1">
    <location>
        <begin position="59"/>
        <end position="72"/>
    </location>
</feature>
<name>A0A1G4I3R1_TRYEQ</name>
<comment type="caution">
    <text evidence="2">The sequence shown here is derived from an EMBL/GenBank/DDBJ whole genome shotgun (WGS) entry which is preliminary data.</text>
</comment>
<feature type="compositionally biased region" description="Basic and acidic residues" evidence="1">
    <location>
        <begin position="593"/>
        <end position="611"/>
    </location>
</feature>
<feature type="compositionally biased region" description="Polar residues" evidence="1">
    <location>
        <begin position="575"/>
        <end position="588"/>
    </location>
</feature>
<dbReference type="Proteomes" id="UP000195570">
    <property type="component" value="Unassembled WGS sequence"/>
</dbReference>
<feature type="compositionally biased region" description="Basic and acidic residues" evidence="1">
    <location>
        <begin position="85"/>
        <end position="97"/>
    </location>
</feature>
<reference evidence="2" key="1">
    <citation type="submission" date="2016-09" db="EMBL/GenBank/DDBJ databases">
        <authorList>
            <person name="Hebert L."/>
            <person name="Moumen B."/>
        </authorList>
    </citation>
    <scope>NUCLEOTIDE SEQUENCE [LARGE SCALE GENOMIC DNA]</scope>
    <source>
        <strain evidence="2">OVI</strain>
    </source>
</reference>
<dbReference type="RefSeq" id="XP_067077803.1">
    <property type="nucleotide sequence ID" value="XM_067221702.1"/>
</dbReference>
<feature type="compositionally biased region" description="Low complexity" evidence="1">
    <location>
        <begin position="832"/>
        <end position="847"/>
    </location>
</feature>
<feature type="compositionally biased region" description="Basic and acidic residues" evidence="1">
    <location>
        <begin position="121"/>
        <end position="131"/>
    </location>
</feature>
<feature type="compositionally biased region" description="Basic residues" evidence="1">
    <location>
        <begin position="612"/>
        <end position="625"/>
    </location>
</feature>
<feature type="compositionally biased region" description="Polar residues" evidence="1">
    <location>
        <begin position="528"/>
        <end position="553"/>
    </location>
</feature>
<feature type="region of interest" description="Disordered" evidence="1">
    <location>
        <begin position="907"/>
        <end position="957"/>
    </location>
</feature>
<feature type="compositionally biased region" description="Basic and acidic residues" evidence="1">
    <location>
        <begin position="859"/>
        <end position="872"/>
    </location>
</feature>
<feature type="region of interest" description="Disordered" evidence="1">
    <location>
        <begin position="267"/>
        <end position="322"/>
    </location>
</feature>
<feature type="compositionally biased region" description="Basic and acidic residues" evidence="1">
    <location>
        <begin position="556"/>
        <end position="574"/>
    </location>
</feature>
<protein>
    <submittedName>
        <fullName evidence="2">Uncharacterized protein</fullName>
    </submittedName>
</protein>
<feature type="compositionally biased region" description="Low complexity" evidence="1">
    <location>
        <begin position="629"/>
        <end position="650"/>
    </location>
</feature>
<feature type="compositionally biased region" description="Polar residues" evidence="1">
    <location>
        <begin position="424"/>
        <end position="436"/>
    </location>
</feature>
<proteinExistence type="predicted"/>